<reference evidence="1" key="1">
    <citation type="submission" date="2022-06" db="EMBL/GenBank/DDBJ databases">
        <title>Phylogenomic reconstructions and comparative analyses of Kickxellomycotina fungi.</title>
        <authorList>
            <person name="Reynolds N.K."/>
            <person name="Stajich J.E."/>
            <person name="Barry K."/>
            <person name="Grigoriev I.V."/>
            <person name="Crous P."/>
            <person name="Smith M.E."/>
        </authorList>
    </citation>
    <scope>NUCLEOTIDE SEQUENCE</scope>
    <source>
        <strain evidence="1">RSA 2271</strain>
    </source>
</reference>
<gene>
    <name evidence="1" type="ORF">EV182_003444</name>
</gene>
<dbReference type="Proteomes" id="UP001145114">
    <property type="component" value="Unassembled WGS sequence"/>
</dbReference>
<name>A0ACC1HWJ1_9FUNG</name>
<protein>
    <submittedName>
        <fullName evidence="1">Uncharacterized protein</fullName>
    </submittedName>
</protein>
<organism evidence="1 2">
    <name type="scientific">Spiromyces aspiralis</name>
    <dbReference type="NCBI Taxonomy" id="68401"/>
    <lineage>
        <taxon>Eukaryota</taxon>
        <taxon>Fungi</taxon>
        <taxon>Fungi incertae sedis</taxon>
        <taxon>Zoopagomycota</taxon>
        <taxon>Kickxellomycotina</taxon>
        <taxon>Kickxellomycetes</taxon>
        <taxon>Kickxellales</taxon>
        <taxon>Kickxellaceae</taxon>
        <taxon>Spiromyces</taxon>
    </lineage>
</organism>
<feature type="non-terminal residue" evidence="1">
    <location>
        <position position="1"/>
    </location>
</feature>
<comment type="caution">
    <text evidence="1">The sequence shown here is derived from an EMBL/GenBank/DDBJ whole genome shotgun (WGS) entry which is preliminary data.</text>
</comment>
<dbReference type="EMBL" id="JAMZIH010000894">
    <property type="protein sequence ID" value="KAJ1678739.1"/>
    <property type="molecule type" value="Genomic_DNA"/>
</dbReference>
<evidence type="ECO:0000313" key="2">
    <source>
        <dbReference type="Proteomes" id="UP001145114"/>
    </source>
</evidence>
<proteinExistence type="predicted"/>
<evidence type="ECO:0000313" key="1">
    <source>
        <dbReference type="EMBL" id="KAJ1678739.1"/>
    </source>
</evidence>
<feature type="non-terminal residue" evidence="1">
    <location>
        <position position="143"/>
    </location>
</feature>
<sequence>GYAIISAPIILGLAFLFCISIAILVIRVFHIGSTAAPGAKARDISKISLVKYRRQCTARPNTNPNSNKPCTHDLTSGELTSDHGDGGASLLTRLSGKSHRLMIATAKQPDSSINDFWPVEDEEDVCPICLVDYQDGDLVRLLP</sequence>
<accession>A0ACC1HWJ1</accession>
<keyword evidence="2" id="KW-1185">Reference proteome</keyword>